<dbReference type="AlphaFoldDB" id="A0A2U8FXZ7"/>
<dbReference type="EMBL" id="CP029210">
    <property type="protein sequence ID" value="AWI55314.1"/>
    <property type="molecule type" value="Genomic_DNA"/>
</dbReference>
<evidence type="ECO:0000313" key="3">
    <source>
        <dbReference type="EMBL" id="AWI55314.1"/>
    </source>
</evidence>
<evidence type="ECO:0000259" key="2">
    <source>
        <dbReference type="Pfam" id="PF00561"/>
    </source>
</evidence>
<dbReference type="Proteomes" id="UP000244892">
    <property type="component" value="Chromosome"/>
</dbReference>
<dbReference type="SUPFAM" id="SSF53474">
    <property type="entry name" value="alpha/beta-Hydrolases"/>
    <property type="match status" value="1"/>
</dbReference>
<dbReference type="InterPro" id="IPR029058">
    <property type="entry name" value="AB_hydrolase_fold"/>
</dbReference>
<reference evidence="3 4" key="1">
    <citation type="submission" date="2018-05" db="EMBL/GenBank/DDBJ databases">
        <title>complete genome sequence of Aquabacterium olei NBRC 110486.</title>
        <authorList>
            <person name="Tang B."/>
            <person name="Chang J."/>
            <person name="Zhang L."/>
            <person name="Yang H."/>
        </authorList>
    </citation>
    <scope>NUCLEOTIDE SEQUENCE [LARGE SCALE GENOMIC DNA]</scope>
    <source>
        <strain evidence="3 4">NBRC 110486</strain>
    </source>
</reference>
<dbReference type="InterPro" id="IPR000073">
    <property type="entry name" value="AB_hydrolase_1"/>
</dbReference>
<protein>
    <submittedName>
        <fullName evidence="3">Lipase</fullName>
    </submittedName>
</protein>
<dbReference type="OrthoDB" id="2004167at2"/>
<feature type="chain" id="PRO_5015879056" evidence="1">
    <location>
        <begin position="30"/>
        <end position="316"/>
    </location>
</feature>
<feature type="signal peptide" evidence="1">
    <location>
        <begin position="1"/>
        <end position="29"/>
    </location>
</feature>
<keyword evidence="4" id="KW-1185">Reference proteome</keyword>
<evidence type="ECO:0000313" key="4">
    <source>
        <dbReference type="Proteomes" id="UP000244892"/>
    </source>
</evidence>
<dbReference type="InterPro" id="IPR006311">
    <property type="entry name" value="TAT_signal"/>
</dbReference>
<sequence>MIQSLIRRPLLTACALAAAVMAAAPAAHATTTASKTKHPIVLVHGFIGFDNILGIQYFYDIPKQLRADGATVYIASVNPSQTTEFRGEELIQQMKQWAAKDGVTRFNLIGHSHGGPTVRYAAGTVPAMVASVTTVAATHFGSKVADDILANTTPDGGFDKLATAGLQLIGWLSGNSTAKQADLLTALNALSSEGSAAFNAKFPVGAPTTPCGNGPEVASVAGHPIRWYSVSGTAVKTNGWDISDAILGATAKYFGDEPNDGLVSKCSSHWGKVLKDDYAWNHLDEVNQVLGIVGRTAPDPVAFYKAQASRLKLAGL</sequence>
<keyword evidence="1" id="KW-0732">Signal</keyword>
<name>A0A2U8FXZ7_9BURK</name>
<dbReference type="Pfam" id="PF00561">
    <property type="entry name" value="Abhydrolase_1"/>
    <property type="match status" value="1"/>
</dbReference>
<dbReference type="KEGG" id="aon:DEH84_15220"/>
<accession>A0A2U8FXZ7</accession>
<dbReference type="PROSITE" id="PS51318">
    <property type="entry name" value="TAT"/>
    <property type="match status" value="1"/>
</dbReference>
<dbReference type="Gene3D" id="3.40.50.1820">
    <property type="entry name" value="alpha/beta hydrolase"/>
    <property type="match status" value="1"/>
</dbReference>
<evidence type="ECO:0000256" key="1">
    <source>
        <dbReference type="SAM" id="SignalP"/>
    </source>
</evidence>
<dbReference type="RefSeq" id="WP_109038428.1">
    <property type="nucleotide sequence ID" value="NZ_CP029210.1"/>
</dbReference>
<gene>
    <name evidence="3" type="ORF">DEH84_15220</name>
</gene>
<proteinExistence type="predicted"/>
<feature type="domain" description="AB hydrolase-1" evidence="2">
    <location>
        <begin position="39"/>
        <end position="155"/>
    </location>
</feature>
<organism evidence="3 4">
    <name type="scientific">Aquabacterium olei</name>
    <dbReference type="NCBI Taxonomy" id="1296669"/>
    <lineage>
        <taxon>Bacteria</taxon>
        <taxon>Pseudomonadati</taxon>
        <taxon>Pseudomonadota</taxon>
        <taxon>Betaproteobacteria</taxon>
        <taxon>Burkholderiales</taxon>
        <taxon>Aquabacterium</taxon>
    </lineage>
</organism>